<evidence type="ECO:0000313" key="3">
    <source>
        <dbReference type="Proteomes" id="UP000182235"/>
    </source>
</evidence>
<dbReference type="STRING" id="1447872.A0A1J9P5F2"/>
<keyword evidence="3" id="KW-1185">Reference proteome</keyword>
<feature type="compositionally biased region" description="Polar residues" evidence="1">
    <location>
        <begin position="201"/>
        <end position="218"/>
    </location>
</feature>
<feature type="region of interest" description="Disordered" evidence="1">
    <location>
        <begin position="152"/>
        <end position="225"/>
    </location>
</feature>
<protein>
    <submittedName>
        <fullName evidence="2">Uncharacterized protein</fullName>
    </submittedName>
</protein>
<dbReference type="AlphaFoldDB" id="A0A1J9P5F2"/>
<feature type="compositionally biased region" description="Low complexity" evidence="1">
    <location>
        <begin position="172"/>
        <end position="200"/>
    </location>
</feature>
<gene>
    <name evidence="2" type="ORF">AJ78_07648</name>
</gene>
<feature type="region of interest" description="Disordered" evidence="1">
    <location>
        <begin position="240"/>
        <end position="317"/>
    </location>
</feature>
<feature type="compositionally biased region" description="Polar residues" evidence="1">
    <location>
        <begin position="1"/>
        <end position="14"/>
    </location>
</feature>
<name>A0A1J9P5F2_9EURO</name>
<comment type="caution">
    <text evidence="2">The sequence shown here is derived from an EMBL/GenBank/DDBJ whole genome shotgun (WGS) entry which is preliminary data.</text>
</comment>
<feature type="compositionally biased region" description="Basic and acidic residues" evidence="1">
    <location>
        <begin position="301"/>
        <end position="317"/>
    </location>
</feature>
<feature type="compositionally biased region" description="Polar residues" evidence="1">
    <location>
        <begin position="124"/>
        <end position="133"/>
    </location>
</feature>
<evidence type="ECO:0000313" key="2">
    <source>
        <dbReference type="EMBL" id="OJD11616.1"/>
    </source>
</evidence>
<dbReference type="EMBL" id="LGRN01000522">
    <property type="protein sequence ID" value="OJD11616.1"/>
    <property type="molecule type" value="Genomic_DNA"/>
</dbReference>
<feature type="region of interest" description="Disordered" evidence="1">
    <location>
        <begin position="1"/>
        <end position="136"/>
    </location>
</feature>
<organism evidence="2 3">
    <name type="scientific">Emergomyces pasteurianus Ep9510</name>
    <dbReference type="NCBI Taxonomy" id="1447872"/>
    <lineage>
        <taxon>Eukaryota</taxon>
        <taxon>Fungi</taxon>
        <taxon>Dikarya</taxon>
        <taxon>Ascomycota</taxon>
        <taxon>Pezizomycotina</taxon>
        <taxon>Eurotiomycetes</taxon>
        <taxon>Eurotiomycetidae</taxon>
        <taxon>Onygenales</taxon>
        <taxon>Ajellomycetaceae</taxon>
        <taxon>Emergomyces</taxon>
    </lineage>
</organism>
<sequence length="317" mass="33569">MSENLSNSTPSATSARPRGRRASIASGTSFSELFARPGNAASTPQPPPPASVNIPGPIMSSANAQAQAQQRRRMSITTLGLSGSPTQQSYPFGSAPRMRRESISSSVMSSSPTREDAVLEENGNDTPMTSPTTPFARRVSFGAQAFRDRVGSANANGRYPSGNNSAVAGQRATSSVTTTTTTSTSSAGSACVSGVSSISATASTHKTNTQNNRSNPSSWRPIGEGFNWPEALRARAERAPSFGSFPPTSPISGSHGSPLTASSTSHSKHHQRSASIATMEQPIQDMRDTHKQKQHQPQSKPKPDYFQEKILRGDFMD</sequence>
<accession>A0A1J9P5F2</accession>
<proteinExistence type="predicted"/>
<dbReference type="OrthoDB" id="5384020at2759"/>
<reference evidence="2 3" key="1">
    <citation type="submission" date="2015-07" db="EMBL/GenBank/DDBJ databases">
        <title>Emmonsia species relationships and genome sequence.</title>
        <authorList>
            <consortium name="The Broad Institute Genomics Platform"/>
            <person name="Cuomo C.A."/>
            <person name="Munoz J.F."/>
            <person name="Imamovic A."/>
            <person name="Priest M.E."/>
            <person name="Young S."/>
            <person name="Clay O.K."/>
            <person name="McEwen J.G."/>
        </authorList>
    </citation>
    <scope>NUCLEOTIDE SEQUENCE [LARGE SCALE GENOMIC DNA]</scope>
    <source>
        <strain evidence="2 3">UAMH 9510</strain>
    </source>
</reference>
<dbReference type="VEuPathDB" id="FungiDB:AJ78_07648"/>
<evidence type="ECO:0000256" key="1">
    <source>
        <dbReference type="SAM" id="MobiDB-lite"/>
    </source>
</evidence>
<feature type="compositionally biased region" description="Polar residues" evidence="1">
    <location>
        <begin position="250"/>
        <end position="265"/>
    </location>
</feature>
<dbReference type="Proteomes" id="UP000182235">
    <property type="component" value="Unassembled WGS sequence"/>
</dbReference>
<feature type="compositionally biased region" description="Polar residues" evidence="1">
    <location>
        <begin position="75"/>
        <end position="91"/>
    </location>
</feature>